<organism evidence="2 3">
    <name type="scientific">Phyllobacterium phragmitis</name>
    <dbReference type="NCBI Taxonomy" id="2670329"/>
    <lineage>
        <taxon>Bacteria</taxon>
        <taxon>Pseudomonadati</taxon>
        <taxon>Pseudomonadota</taxon>
        <taxon>Alphaproteobacteria</taxon>
        <taxon>Hyphomicrobiales</taxon>
        <taxon>Phyllobacteriaceae</taxon>
        <taxon>Phyllobacterium</taxon>
    </lineage>
</organism>
<keyword evidence="1" id="KW-0812">Transmembrane</keyword>
<evidence type="ECO:0000313" key="2">
    <source>
        <dbReference type="EMBL" id="GAB1580353.1"/>
    </source>
</evidence>
<feature type="transmembrane region" description="Helical" evidence="1">
    <location>
        <begin position="6"/>
        <end position="27"/>
    </location>
</feature>
<proteinExistence type="predicted"/>
<evidence type="ECO:0008006" key="4">
    <source>
        <dbReference type="Google" id="ProtNLM"/>
    </source>
</evidence>
<evidence type="ECO:0000313" key="3">
    <source>
        <dbReference type="Proteomes" id="UP001628091"/>
    </source>
</evidence>
<dbReference type="Proteomes" id="UP001628091">
    <property type="component" value="Unassembled WGS sequence"/>
</dbReference>
<keyword evidence="3" id="KW-1185">Reference proteome</keyword>
<sequence>MPENFLWFLIVAGGPVLLGALIAYGMMKTRRLRRDEREARDRATRKLYGDE</sequence>
<keyword evidence="1" id="KW-1133">Transmembrane helix</keyword>
<evidence type="ECO:0000256" key="1">
    <source>
        <dbReference type="SAM" id="Phobius"/>
    </source>
</evidence>
<dbReference type="RefSeq" id="WP_183431759.1">
    <property type="nucleotide sequence ID" value="NZ_BAAFZP010000001.1"/>
</dbReference>
<gene>
    <name evidence="2" type="ORF">PPNSA23_02960</name>
</gene>
<comment type="caution">
    <text evidence="2">The sequence shown here is derived from an EMBL/GenBank/DDBJ whole genome shotgun (WGS) entry which is preliminary data.</text>
</comment>
<name>A0ABQ0GUK8_9HYPH</name>
<accession>A0ABQ0GUK8</accession>
<keyword evidence="1" id="KW-0472">Membrane</keyword>
<protein>
    <recommendedName>
        <fullName evidence="4">Heme exporter protein D</fullName>
    </recommendedName>
</protein>
<dbReference type="EMBL" id="BAAFZP010000001">
    <property type="protein sequence ID" value="GAB1580353.1"/>
    <property type="molecule type" value="Genomic_DNA"/>
</dbReference>
<reference evidence="2 3" key="1">
    <citation type="submission" date="2024-10" db="EMBL/GenBank/DDBJ databases">
        <title>Isolation, draft genome sequencing and identification of Phyllobacterium sp. NSA23, isolated from leaf soil.</title>
        <authorList>
            <person name="Akita H."/>
        </authorList>
    </citation>
    <scope>NUCLEOTIDE SEQUENCE [LARGE SCALE GENOMIC DNA]</scope>
    <source>
        <strain evidence="2 3">NSA23</strain>
    </source>
</reference>